<dbReference type="GO" id="GO:0016740">
    <property type="term" value="F:transferase activity"/>
    <property type="evidence" value="ECO:0007669"/>
    <property type="project" value="UniProtKB-KW"/>
</dbReference>
<dbReference type="InterPro" id="IPR005490">
    <property type="entry name" value="LD_TPept_cat_dom"/>
</dbReference>
<dbReference type="InterPro" id="IPR052905">
    <property type="entry name" value="LD-transpeptidase_YkuD-like"/>
</dbReference>
<dbReference type="CDD" id="cd16913">
    <property type="entry name" value="YkuD_like"/>
    <property type="match status" value="1"/>
</dbReference>
<feature type="active site" description="Nucleophile" evidence="7">
    <location>
        <position position="376"/>
    </location>
</feature>
<dbReference type="GO" id="GO:0071555">
    <property type="term" value="P:cell wall organization"/>
    <property type="evidence" value="ECO:0007669"/>
    <property type="project" value="UniProtKB-UniRule"/>
</dbReference>
<comment type="caution">
    <text evidence="9">The sequence shown here is derived from an EMBL/GenBank/DDBJ whole genome shotgun (WGS) entry which is preliminary data.</text>
</comment>
<dbReference type="GO" id="GO:0008360">
    <property type="term" value="P:regulation of cell shape"/>
    <property type="evidence" value="ECO:0007669"/>
    <property type="project" value="UniProtKB-UniRule"/>
</dbReference>
<evidence type="ECO:0000256" key="3">
    <source>
        <dbReference type="ARBA" id="ARBA00022679"/>
    </source>
</evidence>
<dbReference type="InterPro" id="IPR038063">
    <property type="entry name" value="Transpep_catalytic_dom"/>
</dbReference>
<evidence type="ECO:0000256" key="5">
    <source>
        <dbReference type="ARBA" id="ARBA00022984"/>
    </source>
</evidence>
<comment type="pathway">
    <text evidence="1 7">Cell wall biogenesis; peptidoglycan biosynthesis.</text>
</comment>
<evidence type="ECO:0000256" key="2">
    <source>
        <dbReference type="ARBA" id="ARBA00005992"/>
    </source>
</evidence>
<gene>
    <name evidence="9" type="ORF">C7453_1166</name>
</gene>
<dbReference type="AlphaFoldDB" id="A0A370FUN0"/>
<dbReference type="UniPathway" id="UPA00219"/>
<evidence type="ECO:0000313" key="10">
    <source>
        <dbReference type="Proteomes" id="UP000254958"/>
    </source>
</evidence>
<accession>A0A370FUN0</accession>
<evidence type="ECO:0000256" key="6">
    <source>
        <dbReference type="ARBA" id="ARBA00023316"/>
    </source>
</evidence>
<keyword evidence="3" id="KW-0808">Transferase</keyword>
<proteinExistence type="inferred from homology"/>
<keyword evidence="6 7" id="KW-0961">Cell wall biogenesis/degradation</keyword>
<reference evidence="9 10" key="1">
    <citation type="submission" date="2018-07" db="EMBL/GenBank/DDBJ databases">
        <title>Genomic Encyclopedia of Type Strains, Phase IV (KMG-IV): sequencing the most valuable type-strain genomes for metagenomic binning, comparative biology and taxonomic classification.</title>
        <authorList>
            <person name="Goeker M."/>
        </authorList>
    </citation>
    <scope>NUCLEOTIDE SEQUENCE [LARGE SCALE GENOMIC DNA]</scope>
    <source>
        <strain evidence="9 10">DSM 5603</strain>
    </source>
</reference>
<keyword evidence="4 7" id="KW-0133">Cell shape</keyword>
<dbReference type="PANTHER" id="PTHR41533">
    <property type="entry name" value="L,D-TRANSPEPTIDASE HI_1667-RELATED"/>
    <property type="match status" value="1"/>
</dbReference>
<dbReference type="Gene3D" id="2.40.440.10">
    <property type="entry name" value="L,D-transpeptidase catalytic domain-like"/>
    <property type="match status" value="1"/>
</dbReference>
<organism evidence="9 10">
    <name type="scientific">Gluconacetobacter liquefaciens</name>
    <name type="common">Acetobacter liquefaciens</name>
    <dbReference type="NCBI Taxonomy" id="89584"/>
    <lineage>
        <taxon>Bacteria</taxon>
        <taxon>Pseudomonadati</taxon>
        <taxon>Pseudomonadota</taxon>
        <taxon>Alphaproteobacteria</taxon>
        <taxon>Acetobacterales</taxon>
        <taxon>Acetobacteraceae</taxon>
        <taxon>Gluconacetobacter</taxon>
    </lineage>
</organism>
<evidence type="ECO:0000256" key="4">
    <source>
        <dbReference type="ARBA" id="ARBA00022960"/>
    </source>
</evidence>
<dbReference type="SUPFAM" id="SSF141523">
    <property type="entry name" value="L,D-transpeptidase catalytic domain-like"/>
    <property type="match status" value="1"/>
</dbReference>
<name>A0A370FUN0_GLULI</name>
<keyword evidence="5 7" id="KW-0573">Peptidoglycan synthesis</keyword>
<evidence type="ECO:0000256" key="1">
    <source>
        <dbReference type="ARBA" id="ARBA00004752"/>
    </source>
</evidence>
<dbReference type="PROSITE" id="PS52029">
    <property type="entry name" value="LD_TPASE"/>
    <property type="match status" value="1"/>
</dbReference>
<sequence>MRVSWCVVRSGRQNATPVIRSQVATRSTAARSLMVLAITCVLAACGTNSEHANTELGNLIDSTPELTVSGEPVNGALLRRFYARHGFEPVWTTRQTEANALLKAVLLAGENGLDPELFHAALLRRGTNLSPLDRELLLSDAFLSYGDALARGAVPVEHRRDDEALTPEPVDVAARLDAAIDSSDPAAVIEALAPSTPTYQALRRALRTCRQLPAGRERGEPACVRRLAVNLERQRWLPRSLPPDRVVVNVAEERLVLYRADRPVFSTRVVVGQDVERNQSPEFRAEIEASLYNPPWVIPKDIAEREIVPKIRRDPGYLARNRMVVLADGEIQQQAGPDAGLGLIMFDMPNRFDVYLHDTPDQGLFKRDNRRISHGCIRVQHPRDFAALLMRQPIDVINQGIAQGATTRNVLPVPVPVFVVYLTAFLDADGVLQFQPDFYNRDADIWQHLTRRPSGRHPAAQADNRQASSASLLAALDGPGAPAIRSF</sequence>
<dbReference type="Pfam" id="PF03734">
    <property type="entry name" value="YkuD"/>
    <property type="match status" value="1"/>
</dbReference>
<dbReference type="Pfam" id="PF20142">
    <property type="entry name" value="Scaffold"/>
    <property type="match status" value="1"/>
</dbReference>
<dbReference type="InterPro" id="IPR045380">
    <property type="entry name" value="LD_TPept_scaffold_dom"/>
</dbReference>
<keyword evidence="10" id="KW-1185">Reference proteome</keyword>
<evidence type="ECO:0000256" key="7">
    <source>
        <dbReference type="PROSITE-ProRule" id="PRU01373"/>
    </source>
</evidence>
<dbReference type="Proteomes" id="UP000254958">
    <property type="component" value="Unassembled WGS sequence"/>
</dbReference>
<evidence type="ECO:0000313" key="9">
    <source>
        <dbReference type="EMBL" id="RDI34145.1"/>
    </source>
</evidence>
<protein>
    <submittedName>
        <fullName evidence="9">L,D-transpeptidase-like protein</fullName>
    </submittedName>
</protein>
<feature type="domain" description="L,D-TPase catalytic" evidence="8">
    <location>
        <begin position="244"/>
        <end position="397"/>
    </location>
</feature>
<comment type="similarity">
    <text evidence="2">Belongs to the YkuD family.</text>
</comment>
<evidence type="ECO:0000259" key="8">
    <source>
        <dbReference type="PROSITE" id="PS52029"/>
    </source>
</evidence>
<dbReference type="GO" id="GO:0009252">
    <property type="term" value="P:peptidoglycan biosynthetic process"/>
    <property type="evidence" value="ECO:0007669"/>
    <property type="project" value="UniProtKB-UniPathway"/>
</dbReference>
<feature type="active site" description="Proton donor/acceptor" evidence="7">
    <location>
        <position position="357"/>
    </location>
</feature>
<dbReference type="PANTHER" id="PTHR41533:SF2">
    <property type="entry name" value="BLR7131 PROTEIN"/>
    <property type="match status" value="1"/>
</dbReference>
<dbReference type="GO" id="GO:0004180">
    <property type="term" value="F:carboxypeptidase activity"/>
    <property type="evidence" value="ECO:0007669"/>
    <property type="project" value="UniProtKB-ARBA"/>
</dbReference>
<dbReference type="EMBL" id="QQAW01000016">
    <property type="protein sequence ID" value="RDI34145.1"/>
    <property type="molecule type" value="Genomic_DNA"/>
</dbReference>